<dbReference type="Proteomes" id="UP000438429">
    <property type="component" value="Unassembled WGS sequence"/>
</dbReference>
<feature type="transmembrane region" description="Helical" evidence="1">
    <location>
        <begin position="58"/>
        <end position="82"/>
    </location>
</feature>
<proteinExistence type="predicted"/>
<keyword evidence="1" id="KW-1133">Transmembrane helix</keyword>
<dbReference type="EMBL" id="VEVO01000013">
    <property type="protein sequence ID" value="KAF0032537.1"/>
    <property type="molecule type" value="Genomic_DNA"/>
</dbReference>
<evidence type="ECO:0000313" key="3">
    <source>
        <dbReference type="Proteomes" id="UP000438429"/>
    </source>
</evidence>
<evidence type="ECO:0000313" key="2">
    <source>
        <dbReference type="EMBL" id="KAF0032537.1"/>
    </source>
</evidence>
<reference evidence="2 3" key="1">
    <citation type="submission" date="2019-06" db="EMBL/GenBank/DDBJ databases">
        <title>Draft genomes of female and male turbot (Scophthalmus maximus).</title>
        <authorList>
            <person name="Xu H."/>
            <person name="Xu X.-W."/>
            <person name="Shao C."/>
            <person name="Chen S."/>
        </authorList>
    </citation>
    <scope>NUCLEOTIDE SEQUENCE [LARGE SCALE GENOMIC DNA]</scope>
    <source>
        <strain evidence="2">Ysfricsl-2016a</strain>
        <tissue evidence="2">Blood</tissue>
    </source>
</reference>
<protein>
    <submittedName>
        <fullName evidence="2">Uncharacterized protein</fullName>
    </submittedName>
</protein>
<feature type="transmembrane region" description="Helical" evidence="1">
    <location>
        <begin position="88"/>
        <end position="121"/>
    </location>
</feature>
<gene>
    <name evidence="2" type="ORF">F2P81_014827</name>
</gene>
<keyword evidence="1" id="KW-0812">Transmembrane</keyword>
<organism evidence="2 3">
    <name type="scientific">Scophthalmus maximus</name>
    <name type="common">Turbot</name>
    <name type="synonym">Psetta maxima</name>
    <dbReference type="NCBI Taxonomy" id="52904"/>
    <lineage>
        <taxon>Eukaryota</taxon>
        <taxon>Metazoa</taxon>
        <taxon>Chordata</taxon>
        <taxon>Craniata</taxon>
        <taxon>Vertebrata</taxon>
        <taxon>Euteleostomi</taxon>
        <taxon>Actinopterygii</taxon>
        <taxon>Neopterygii</taxon>
        <taxon>Teleostei</taxon>
        <taxon>Neoteleostei</taxon>
        <taxon>Acanthomorphata</taxon>
        <taxon>Carangaria</taxon>
        <taxon>Pleuronectiformes</taxon>
        <taxon>Pleuronectoidei</taxon>
        <taxon>Scophthalmidae</taxon>
        <taxon>Scophthalmus</taxon>
    </lineage>
</organism>
<evidence type="ECO:0000256" key="1">
    <source>
        <dbReference type="SAM" id="Phobius"/>
    </source>
</evidence>
<keyword evidence="1" id="KW-0472">Membrane</keyword>
<sequence>MCRDNSALTFTNLGVKFLHITTVHQHIATVEADAQKAPAALKSWINKGINILVVQSSIWLWVMFSFSVVSSVGVNTVVNLAMLDRVVAMVAIATLVTLVIVVIVVIVVSLVTLATVVIAVIRVMIQLCIFY</sequence>
<name>A0A6A4SH47_SCOMX</name>
<comment type="caution">
    <text evidence="2">The sequence shown here is derived from an EMBL/GenBank/DDBJ whole genome shotgun (WGS) entry which is preliminary data.</text>
</comment>
<dbReference type="AlphaFoldDB" id="A0A6A4SH47"/>
<accession>A0A6A4SH47</accession>